<organism evidence="2 3">
    <name type="scientific">Striga hermonthica</name>
    <name type="common">Purple witchweed</name>
    <name type="synonym">Buchnera hermonthica</name>
    <dbReference type="NCBI Taxonomy" id="68872"/>
    <lineage>
        <taxon>Eukaryota</taxon>
        <taxon>Viridiplantae</taxon>
        <taxon>Streptophyta</taxon>
        <taxon>Embryophyta</taxon>
        <taxon>Tracheophyta</taxon>
        <taxon>Spermatophyta</taxon>
        <taxon>Magnoliopsida</taxon>
        <taxon>eudicotyledons</taxon>
        <taxon>Gunneridae</taxon>
        <taxon>Pentapetalae</taxon>
        <taxon>asterids</taxon>
        <taxon>lamiids</taxon>
        <taxon>Lamiales</taxon>
        <taxon>Orobanchaceae</taxon>
        <taxon>Buchnereae</taxon>
        <taxon>Striga</taxon>
    </lineage>
</organism>
<evidence type="ECO:0000313" key="2">
    <source>
        <dbReference type="EMBL" id="CAA0823385.1"/>
    </source>
</evidence>
<accession>A0A9N7N8P5</accession>
<keyword evidence="1" id="KW-0812">Transmembrane</keyword>
<keyword evidence="1" id="KW-0472">Membrane</keyword>
<reference evidence="2" key="1">
    <citation type="submission" date="2019-12" db="EMBL/GenBank/DDBJ databases">
        <authorList>
            <person name="Scholes J."/>
        </authorList>
    </citation>
    <scope>NUCLEOTIDE SEQUENCE</scope>
</reference>
<feature type="transmembrane region" description="Helical" evidence="1">
    <location>
        <begin position="121"/>
        <end position="145"/>
    </location>
</feature>
<name>A0A9N7N8P5_STRHE</name>
<dbReference type="AlphaFoldDB" id="A0A9N7N8P5"/>
<comment type="caution">
    <text evidence="2">The sequence shown here is derived from an EMBL/GenBank/DDBJ whole genome shotgun (WGS) entry which is preliminary data.</text>
</comment>
<evidence type="ECO:0000256" key="1">
    <source>
        <dbReference type="SAM" id="Phobius"/>
    </source>
</evidence>
<feature type="non-terminal residue" evidence="2">
    <location>
        <position position="407"/>
    </location>
</feature>
<dbReference type="OrthoDB" id="1436780at2759"/>
<dbReference type="EMBL" id="CACSLK010024540">
    <property type="protein sequence ID" value="CAA0823385.1"/>
    <property type="molecule type" value="Genomic_DNA"/>
</dbReference>
<keyword evidence="3" id="KW-1185">Reference proteome</keyword>
<evidence type="ECO:0000313" key="3">
    <source>
        <dbReference type="Proteomes" id="UP001153555"/>
    </source>
</evidence>
<dbReference type="Proteomes" id="UP001153555">
    <property type="component" value="Unassembled WGS sequence"/>
</dbReference>
<proteinExistence type="predicted"/>
<gene>
    <name evidence="2" type="ORF">SHERM_20545</name>
</gene>
<protein>
    <submittedName>
        <fullName evidence="2">Uncharacterized protein</fullName>
    </submittedName>
</protein>
<feature type="transmembrane region" description="Helical" evidence="1">
    <location>
        <begin position="6"/>
        <end position="24"/>
    </location>
</feature>
<feature type="non-terminal residue" evidence="2">
    <location>
        <position position="1"/>
    </location>
</feature>
<sequence length="407" mass="46421">LGCQSIENLIELCIVGCLFFYGFYKNQDLVELRMVGGLSFSSCLGIYELSNSVELLVELEGLIILLDRKMVPALLGRIRVRLGVVPGEIDWLVVPRGVVQGEIFVIEIHCTCTPKQNNHAIIFFILFIYFDPFVFILDIMSVSWASSGDDELDVMMINMVHSGEMELLSEYGRWDPMFVERLRIQLNDIDGDKIVEENAIDDPRFWRRPIRRWADPELTSHGEPSILTDADVVMLRSEIRVPTSVHLFSPYPGERITCPPPGCVGVFAESLRSGLKFLLPRIITEYLRDWEFPICQIAPNSWKRIIRLLVLFAEKKWDLPSAKDMRSMFTFRKSPDRQVSDPLLTFSIVGEPQPRVKVGELIMEVPDTLHGFQEEWLWVSGDSQCPDFANDLLDDGTSIPTAIKSGY</sequence>
<keyword evidence="1" id="KW-1133">Transmembrane helix</keyword>